<reference evidence="7" key="1">
    <citation type="journal article" date="2020" name="Stud. Mycol.">
        <title>101 Dothideomycetes genomes: a test case for predicting lifestyles and emergence of pathogens.</title>
        <authorList>
            <person name="Haridas S."/>
            <person name="Albert R."/>
            <person name="Binder M."/>
            <person name="Bloem J."/>
            <person name="Labutti K."/>
            <person name="Salamov A."/>
            <person name="Andreopoulos B."/>
            <person name="Baker S."/>
            <person name="Barry K."/>
            <person name="Bills G."/>
            <person name="Bluhm B."/>
            <person name="Cannon C."/>
            <person name="Castanera R."/>
            <person name="Culley D."/>
            <person name="Daum C."/>
            <person name="Ezra D."/>
            <person name="Gonzalez J."/>
            <person name="Henrissat B."/>
            <person name="Kuo A."/>
            <person name="Liang C."/>
            <person name="Lipzen A."/>
            <person name="Lutzoni F."/>
            <person name="Magnuson J."/>
            <person name="Mondo S."/>
            <person name="Nolan M."/>
            <person name="Ohm R."/>
            <person name="Pangilinan J."/>
            <person name="Park H.-J."/>
            <person name="Ramirez L."/>
            <person name="Alfaro M."/>
            <person name="Sun H."/>
            <person name="Tritt A."/>
            <person name="Yoshinaga Y."/>
            <person name="Zwiers L.-H."/>
            <person name="Turgeon B."/>
            <person name="Goodwin S."/>
            <person name="Spatafora J."/>
            <person name="Crous P."/>
            <person name="Grigoriev I."/>
        </authorList>
    </citation>
    <scope>NUCLEOTIDE SEQUENCE</scope>
    <source>
        <strain evidence="7">CBS 125425</strain>
    </source>
</reference>
<comment type="caution">
    <text evidence="7">The sequence shown here is derived from an EMBL/GenBank/DDBJ whole genome shotgun (WGS) entry which is preliminary data.</text>
</comment>
<evidence type="ECO:0000256" key="5">
    <source>
        <dbReference type="ARBA" id="ARBA00025770"/>
    </source>
</evidence>
<keyword evidence="3" id="KW-0862">Zinc</keyword>
<accession>A0A9P4V6N3</accession>
<dbReference type="Proteomes" id="UP000799444">
    <property type="component" value="Unassembled WGS sequence"/>
</dbReference>
<dbReference type="InterPro" id="IPR006591">
    <property type="entry name" value="RNAP_P/RPABC4"/>
</dbReference>
<evidence type="ECO:0000256" key="4">
    <source>
        <dbReference type="ARBA" id="ARBA00023242"/>
    </source>
</evidence>
<dbReference type="GO" id="GO:0003899">
    <property type="term" value="F:DNA-directed RNA polymerase activity"/>
    <property type="evidence" value="ECO:0007669"/>
    <property type="project" value="InterPro"/>
</dbReference>
<feature type="region of interest" description="Disordered" evidence="6">
    <location>
        <begin position="84"/>
        <end position="193"/>
    </location>
</feature>
<protein>
    <submittedName>
        <fullName evidence="7">Uncharacterized protein</fullName>
    </submittedName>
</protein>
<comment type="similarity">
    <text evidence="5">Belongs to the archaeal Rpo12/eukaryotic RPC10 RNA polymerase subunit family.</text>
</comment>
<sequence>MPPTTRRASRQAETCRNFQDIPMANAECTTAPESHSHTEGLEPVPGMFHQSSNVQENTVDIMFTGETLIVSADLEQPLSSMSLLRRGSDTNSDASSYETGVKEHVAKTGRYNTSVRKTGQPLSDSDDSSDGTQGKGGPPDTRKRTTQRKAAEQDHPVSDTGEDADQDSDSHPSTLSPHSDDEEDDTDSAQAPPQTCLPEIAISSPQSFISTGARQLSISSRLNVPLPLPSPAYSSVAPTTAQPSPAFQRQELKSIQYICAGLGSTKHSGEAGVQMVKCGRELDLKPGEPFRCYHCGCRVLWKARTNRMVQFEAR</sequence>
<dbReference type="GO" id="GO:0005736">
    <property type="term" value="C:RNA polymerase I complex"/>
    <property type="evidence" value="ECO:0007669"/>
    <property type="project" value="TreeGrafter"/>
</dbReference>
<evidence type="ECO:0000313" key="7">
    <source>
        <dbReference type="EMBL" id="KAF2738508.1"/>
    </source>
</evidence>
<evidence type="ECO:0000256" key="1">
    <source>
        <dbReference type="ARBA" id="ARBA00004123"/>
    </source>
</evidence>
<proteinExistence type="inferred from homology"/>
<evidence type="ECO:0000256" key="2">
    <source>
        <dbReference type="ARBA" id="ARBA00022723"/>
    </source>
</evidence>
<dbReference type="GO" id="GO:0003677">
    <property type="term" value="F:DNA binding"/>
    <property type="evidence" value="ECO:0007669"/>
    <property type="project" value="InterPro"/>
</dbReference>
<dbReference type="InterPro" id="IPR029040">
    <property type="entry name" value="RPABC4/Spt4"/>
</dbReference>
<dbReference type="SUPFAM" id="SSF63393">
    <property type="entry name" value="RNA polymerase subunits"/>
    <property type="match status" value="1"/>
</dbReference>
<evidence type="ECO:0000256" key="3">
    <source>
        <dbReference type="ARBA" id="ARBA00022833"/>
    </source>
</evidence>
<gene>
    <name evidence="7" type="ORF">EJ04DRAFT_549741</name>
</gene>
<dbReference type="Pfam" id="PF03604">
    <property type="entry name" value="Zn_ribbon_RPAB4"/>
    <property type="match status" value="1"/>
</dbReference>
<organism evidence="7 8">
    <name type="scientific">Polyplosphaeria fusca</name>
    <dbReference type="NCBI Taxonomy" id="682080"/>
    <lineage>
        <taxon>Eukaryota</taxon>
        <taxon>Fungi</taxon>
        <taxon>Dikarya</taxon>
        <taxon>Ascomycota</taxon>
        <taxon>Pezizomycotina</taxon>
        <taxon>Dothideomycetes</taxon>
        <taxon>Pleosporomycetidae</taxon>
        <taxon>Pleosporales</taxon>
        <taxon>Tetraplosphaeriaceae</taxon>
        <taxon>Polyplosphaeria</taxon>
    </lineage>
</organism>
<dbReference type="AlphaFoldDB" id="A0A9P4V6N3"/>
<dbReference type="EMBL" id="ML996108">
    <property type="protein sequence ID" value="KAF2738508.1"/>
    <property type="molecule type" value="Genomic_DNA"/>
</dbReference>
<keyword evidence="4" id="KW-0539">Nucleus</keyword>
<evidence type="ECO:0000313" key="8">
    <source>
        <dbReference type="Proteomes" id="UP000799444"/>
    </source>
</evidence>
<comment type="subcellular location">
    <subcellularLocation>
        <location evidence="1">Nucleus</location>
    </subcellularLocation>
</comment>
<dbReference type="InterPro" id="IPR039747">
    <property type="entry name" value="RPABC4"/>
</dbReference>
<dbReference type="GO" id="GO:0006351">
    <property type="term" value="P:DNA-templated transcription"/>
    <property type="evidence" value="ECO:0007669"/>
    <property type="project" value="InterPro"/>
</dbReference>
<dbReference type="GO" id="GO:0005666">
    <property type="term" value="C:RNA polymerase III complex"/>
    <property type="evidence" value="ECO:0007669"/>
    <property type="project" value="TreeGrafter"/>
</dbReference>
<dbReference type="GO" id="GO:0005665">
    <property type="term" value="C:RNA polymerase II, core complex"/>
    <property type="evidence" value="ECO:0007669"/>
    <property type="project" value="TreeGrafter"/>
</dbReference>
<dbReference type="SMART" id="SM00659">
    <property type="entry name" value="RPOLCX"/>
    <property type="match status" value="1"/>
</dbReference>
<dbReference type="GO" id="GO:0008270">
    <property type="term" value="F:zinc ion binding"/>
    <property type="evidence" value="ECO:0007669"/>
    <property type="project" value="InterPro"/>
</dbReference>
<keyword evidence="8" id="KW-1185">Reference proteome</keyword>
<name>A0A9P4V6N3_9PLEO</name>
<dbReference type="Gene3D" id="2.20.28.30">
    <property type="entry name" value="RNA polymerase ii, chain L"/>
    <property type="match status" value="1"/>
</dbReference>
<keyword evidence="2" id="KW-0479">Metal-binding</keyword>
<dbReference type="PANTHER" id="PTHR12056">
    <property type="entry name" value="DNA-DIRECTED RNA POLYMERASES I, II, AND III"/>
    <property type="match status" value="1"/>
</dbReference>
<feature type="compositionally biased region" description="Polar residues" evidence="6">
    <location>
        <begin position="89"/>
        <end position="98"/>
    </location>
</feature>
<feature type="compositionally biased region" description="Polar residues" evidence="6">
    <location>
        <begin position="110"/>
        <end position="122"/>
    </location>
</feature>
<evidence type="ECO:0000256" key="6">
    <source>
        <dbReference type="SAM" id="MobiDB-lite"/>
    </source>
</evidence>
<dbReference type="OrthoDB" id="5585087at2759"/>
<dbReference type="PANTHER" id="PTHR12056:SF2">
    <property type="entry name" value="GEO11084P1"/>
    <property type="match status" value="1"/>
</dbReference>